<sequence length="112" mass="11936">MVVSATLIGKWRIVASGAWPRDHLDLCGPAFLRIDADGTGEMAFGALCASVDGGFTPSGVDFDWNGADEGDQVTETGWADLRDDGWLEGEIAYDNGDDTSFIAKPWDFSAAC</sequence>
<reference evidence="1 2" key="1">
    <citation type="submission" date="2024-09" db="EMBL/GenBank/DDBJ databases">
        <authorList>
            <person name="Sun Q."/>
            <person name="Mori K."/>
        </authorList>
    </citation>
    <scope>NUCLEOTIDE SEQUENCE [LARGE SCALE GENOMIC DNA]</scope>
    <source>
        <strain evidence="1 2">CCM 7706</strain>
    </source>
</reference>
<dbReference type="RefSeq" id="WP_379489139.1">
    <property type="nucleotide sequence ID" value="NZ_JBHLWK010000035.1"/>
</dbReference>
<evidence type="ECO:0000313" key="2">
    <source>
        <dbReference type="Proteomes" id="UP001589798"/>
    </source>
</evidence>
<accession>A0ABV6D1Q4</accession>
<evidence type="ECO:0008006" key="3">
    <source>
        <dbReference type="Google" id="ProtNLM"/>
    </source>
</evidence>
<evidence type="ECO:0000313" key="1">
    <source>
        <dbReference type="EMBL" id="MFC0206541.1"/>
    </source>
</evidence>
<dbReference type="Proteomes" id="UP001589798">
    <property type="component" value="Unassembled WGS sequence"/>
</dbReference>
<dbReference type="EMBL" id="JBHLWK010000035">
    <property type="protein sequence ID" value="MFC0206541.1"/>
    <property type="molecule type" value="Genomic_DNA"/>
</dbReference>
<name>A0ABV6D1Q4_9SPHN</name>
<proteinExistence type="predicted"/>
<protein>
    <recommendedName>
        <fullName evidence="3">Lipocalin-like domain-containing protein</fullName>
    </recommendedName>
</protein>
<keyword evidence="2" id="KW-1185">Reference proteome</keyword>
<organism evidence="1 2">
    <name type="scientific">Novosphingobium soli</name>
    <dbReference type="NCBI Taxonomy" id="574956"/>
    <lineage>
        <taxon>Bacteria</taxon>
        <taxon>Pseudomonadati</taxon>
        <taxon>Pseudomonadota</taxon>
        <taxon>Alphaproteobacteria</taxon>
        <taxon>Sphingomonadales</taxon>
        <taxon>Sphingomonadaceae</taxon>
        <taxon>Novosphingobium</taxon>
    </lineage>
</organism>
<comment type="caution">
    <text evidence="1">The sequence shown here is derived from an EMBL/GenBank/DDBJ whole genome shotgun (WGS) entry which is preliminary data.</text>
</comment>
<gene>
    <name evidence="1" type="ORF">ACFFJC_19930</name>
</gene>